<evidence type="ECO:0000313" key="9">
    <source>
        <dbReference type="Proteomes" id="UP000297299"/>
    </source>
</evidence>
<proteinExistence type="predicted"/>
<keyword evidence="9" id="KW-1185">Reference proteome</keyword>
<keyword evidence="4 7" id="KW-0812">Transmembrane</keyword>
<name>A0A4Y8DCR2_9HELO</name>
<dbReference type="PANTHER" id="PTHR23502:SF186">
    <property type="entry name" value="MAJOR FACILITATOR SUPERFAMILY (MFS) PROFILE DOMAIN-CONTAINING PROTEIN"/>
    <property type="match status" value="1"/>
</dbReference>
<sequence>MGVMYGYLYLPFTTFTVVFEETYRFSSGLVRLTYLGLGIGSMVGLVFFGYFSDRMMKKSTAKSNARAAEAGQEPPVDAFTIFAANSLAANTLFRSVMGALLPLAGQKMYDTLGLGWGNSLLAFLAIGMTPVPFALLKWGELIRMKYPVKSL</sequence>
<evidence type="ECO:0000256" key="3">
    <source>
        <dbReference type="ARBA" id="ARBA00022475"/>
    </source>
</evidence>
<evidence type="ECO:0000256" key="4">
    <source>
        <dbReference type="ARBA" id="ARBA00022692"/>
    </source>
</evidence>
<evidence type="ECO:0000256" key="6">
    <source>
        <dbReference type="ARBA" id="ARBA00023136"/>
    </source>
</evidence>
<dbReference type="STRING" id="38488.A0A4Y8DCR2"/>
<accession>A0A4Y8DCR2</accession>
<evidence type="ECO:0000256" key="2">
    <source>
        <dbReference type="ARBA" id="ARBA00022448"/>
    </source>
</evidence>
<dbReference type="InterPro" id="IPR036259">
    <property type="entry name" value="MFS_trans_sf"/>
</dbReference>
<comment type="caution">
    <text evidence="8">The sequence shown here is derived from an EMBL/GenBank/DDBJ whole genome shotgun (WGS) entry which is preliminary data.</text>
</comment>
<evidence type="ECO:0008006" key="10">
    <source>
        <dbReference type="Google" id="ProtNLM"/>
    </source>
</evidence>
<keyword evidence="6 7" id="KW-0472">Membrane</keyword>
<dbReference type="EMBL" id="PHWZ01000035">
    <property type="protein sequence ID" value="TEY81032.1"/>
    <property type="molecule type" value="Genomic_DNA"/>
</dbReference>
<evidence type="ECO:0000256" key="7">
    <source>
        <dbReference type="SAM" id="Phobius"/>
    </source>
</evidence>
<dbReference type="AlphaFoldDB" id="A0A4Y8DCR2"/>
<dbReference type="GO" id="GO:0005886">
    <property type="term" value="C:plasma membrane"/>
    <property type="evidence" value="ECO:0007669"/>
    <property type="project" value="UniProtKB-SubCell"/>
</dbReference>
<dbReference type="Proteomes" id="UP000297299">
    <property type="component" value="Unassembled WGS sequence"/>
</dbReference>
<feature type="transmembrane region" description="Helical" evidence="7">
    <location>
        <begin position="116"/>
        <end position="136"/>
    </location>
</feature>
<comment type="subcellular location">
    <subcellularLocation>
        <location evidence="1">Cell membrane</location>
        <topology evidence="1">Multi-pass membrane protein</topology>
    </subcellularLocation>
</comment>
<evidence type="ECO:0000256" key="5">
    <source>
        <dbReference type="ARBA" id="ARBA00022989"/>
    </source>
</evidence>
<gene>
    <name evidence="8" type="ORF">BOTCAL_0035g00250</name>
</gene>
<dbReference type="GO" id="GO:0022857">
    <property type="term" value="F:transmembrane transporter activity"/>
    <property type="evidence" value="ECO:0007669"/>
    <property type="project" value="TreeGrafter"/>
</dbReference>
<reference evidence="8 9" key="1">
    <citation type="submission" date="2017-11" db="EMBL/GenBank/DDBJ databases">
        <title>Comparative genomics of Botrytis spp.</title>
        <authorList>
            <person name="Valero-Jimenez C.A."/>
            <person name="Tapia P."/>
            <person name="Veloso J."/>
            <person name="Silva-Moreno E."/>
            <person name="Staats M."/>
            <person name="Valdes J.H."/>
            <person name="Van Kan J.A.L."/>
        </authorList>
    </citation>
    <scope>NUCLEOTIDE SEQUENCE [LARGE SCALE GENOMIC DNA]</scope>
    <source>
        <strain evidence="8 9">MUCL2830</strain>
    </source>
</reference>
<evidence type="ECO:0000256" key="1">
    <source>
        <dbReference type="ARBA" id="ARBA00004651"/>
    </source>
</evidence>
<dbReference type="PANTHER" id="PTHR23502">
    <property type="entry name" value="MAJOR FACILITATOR SUPERFAMILY"/>
    <property type="match status" value="1"/>
</dbReference>
<dbReference type="OrthoDB" id="5296287at2759"/>
<organism evidence="8 9">
    <name type="scientific">Botryotinia calthae</name>
    <dbReference type="NCBI Taxonomy" id="38488"/>
    <lineage>
        <taxon>Eukaryota</taxon>
        <taxon>Fungi</taxon>
        <taxon>Dikarya</taxon>
        <taxon>Ascomycota</taxon>
        <taxon>Pezizomycotina</taxon>
        <taxon>Leotiomycetes</taxon>
        <taxon>Helotiales</taxon>
        <taxon>Sclerotiniaceae</taxon>
        <taxon>Botryotinia</taxon>
    </lineage>
</organism>
<keyword evidence="3" id="KW-1003">Cell membrane</keyword>
<feature type="transmembrane region" description="Helical" evidence="7">
    <location>
        <begin position="32"/>
        <end position="52"/>
    </location>
</feature>
<protein>
    <recommendedName>
        <fullName evidence="10">Major facilitator superfamily (MFS) profile domain-containing protein</fullName>
    </recommendedName>
</protein>
<evidence type="ECO:0000313" key="8">
    <source>
        <dbReference type="EMBL" id="TEY81032.1"/>
    </source>
</evidence>
<keyword evidence="2" id="KW-0813">Transport</keyword>
<keyword evidence="5 7" id="KW-1133">Transmembrane helix</keyword>
<dbReference type="SUPFAM" id="SSF103473">
    <property type="entry name" value="MFS general substrate transporter"/>
    <property type="match status" value="1"/>
</dbReference>